<dbReference type="GO" id="GO:0000155">
    <property type="term" value="F:phosphorelay sensor kinase activity"/>
    <property type="evidence" value="ECO:0007669"/>
    <property type="project" value="InterPro"/>
</dbReference>
<keyword evidence="3" id="KW-0418">Kinase</keyword>
<evidence type="ECO:0000313" key="3">
    <source>
        <dbReference type="EMBL" id="RXK53740.1"/>
    </source>
</evidence>
<accession>A0A4Q1C5L7</accession>
<comment type="caution">
    <text evidence="3">The sequence shown here is derived from an EMBL/GenBank/DDBJ whole genome shotgun (WGS) entry which is preliminary data.</text>
</comment>
<evidence type="ECO:0000256" key="1">
    <source>
        <dbReference type="SAM" id="Phobius"/>
    </source>
</evidence>
<organism evidence="3 4">
    <name type="scientific">Oleiharenicola lentus</name>
    <dbReference type="NCBI Taxonomy" id="2508720"/>
    <lineage>
        <taxon>Bacteria</taxon>
        <taxon>Pseudomonadati</taxon>
        <taxon>Verrucomicrobiota</taxon>
        <taxon>Opitutia</taxon>
        <taxon>Opitutales</taxon>
        <taxon>Opitutaceae</taxon>
        <taxon>Oleiharenicola</taxon>
    </lineage>
</organism>
<dbReference type="GO" id="GO:0016020">
    <property type="term" value="C:membrane"/>
    <property type="evidence" value="ECO:0007669"/>
    <property type="project" value="InterPro"/>
</dbReference>
<keyword evidence="1" id="KW-0812">Transmembrane</keyword>
<keyword evidence="1" id="KW-0472">Membrane</keyword>
<keyword evidence="3" id="KW-0808">Transferase</keyword>
<name>A0A4Q1C5L7_9BACT</name>
<feature type="transmembrane region" description="Helical" evidence="1">
    <location>
        <begin position="151"/>
        <end position="178"/>
    </location>
</feature>
<dbReference type="Proteomes" id="UP000290218">
    <property type="component" value="Unassembled WGS sequence"/>
</dbReference>
<dbReference type="InterPro" id="IPR010559">
    <property type="entry name" value="Sig_transdc_His_kin_internal"/>
</dbReference>
<gene>
    <name evidence="3" type="ORF">ESB00_18820</name>
</gene>
<dbReference type="Gene3D" id="3.30.565.10">
    <property type="entry name" value="Histidine kinase-like ATPase, C-terminal domain"/>
    <property type="match status" value="1"/>
</dbReference>
<feature type="domain" description="Signal transduction histidine kinase internal region" evidence="2">
    <location>
        <begin position="201"/>
        <end position="280"/>
    </location>
</feature>
<sequence length="405" mass="44724">MSSAVTTAPASSLSRRDGLAAGRGAVVRCAAMTVDPEAKLERAKHRLYVLGQVTGWGSLLGMQLLMQDAVDSASRTSLHDQAVLSMIILQGLLLTHYARPLIRRWGWLQHGWAALLPRVLGLAFVMSLVWTVVGFGYIYGVLGEPWHSDRFTITLGMIASTFNGTLLFCGWFSLYFIYHTFERLRRLQLEQLRLAASAKEAELRALKSQVNPHFLFNSLNSLRALIDEDAPRARESVTRLANMLRYSLQSGQQETVPLEEEIRIVEDYLALEMIRHEDRLRVKWALDDEARVMSVPPMLLQTLVENAVKYGISTRREGGEVTIAAALEGDDLHIRVINPGDLSSPPSPAAAKAGSSTGVGLRNASERLQLLFGDRAKLSLAAEPAGCVTAHVLIPSLKNSFRSVR</sequence>
<proteinExistence type="predicted"/>
<feature type="transmembrane region" description="Helical" evidence="1">
    <location>
        <begin position="47"/>
        <end position="66"/>
    </location>
</feature>
<feature type="transmembrane region" description="Helical" evidence="1">
    <location>
        <begin position="78"/>
        <end position="98"/>
    </location>
</feature>
<keyword evidence="4" id="KW-1185">Reference proteome</keyword>
<keyword evidence="1" id="KW-1133">Transmembrane helix</keyword>
<dbReference type="EMBL" id="SDHX01000002">
    <property type="protein sequence ID" value="RXK53740.1"/>
    <property type="molecule type" value="Genomic_DNA"/>
</dbReference>
<evidence type="ECO:0000259" key="2">
    <source>
        <dbReference type="Pfam" id="PF06580"/>
    </source>
</evidence>
<dbReference type="InterPro" id="IPR036890">
    <property type="entry name" value="HATPase_C_sf"/>
</dbReference>
<reference evidence="3 4" key="1">
    <citation type="submission" date="2019-01" db="EMBL/GenBank/DDBJ databases">
        <title>Lacunisphaera sp. strain TWA-58.</title>
        <authorList>
            <person name="Chen W.-M."/>
        </authorList>
    </citation>
    <scope>NUCLEOTIDE SEQUENCE [LARGE SCALE GENOMIC DNA]</scope>
    <source>
        <strain evidence="3 4">TWA-58</strain>
    </source>
</reference>
<protein>
    <submittedName>
        <fullName evidence="3">Sensor histidine kinase</fullName>
    </submittedName>
</protein>
<dbReference type="Pfam" id="PF06580">
    <property type="entry name" value="His_kinase"/>
    <property type="match status" value="1"/>
</dbReference>
<feature type="transmembrane region" description="Helical" evidence="1">
    <location>
        <begin position="119"/>
        <end position="139"/>
    </location>
</feature>
<dbReference type="InterPro" id="IPR050640">
    <property type="entry name" value="Bact_2-comp_sensor_kinase"/>
</dbReference>
<dbReference type="SUPFAM" id="SSF55874">
    <property type="entry name" value="ATPase domain of HSP90 chaperone/DNA topoisomerase II/histidine kinase"/>
    <property type="match status" value="1"/>
</dbReference>
<dbReference type="AlphaFoldDB" id="A0A4Q1C5L7"/>
<evidence type="ECO:0000313" key="4">
    <source>
        <dbReference type="Proteomes" id="UP000290218"/>
    </source>
</evidence>
<dbReference type="OrthoDB" id="181312at2"/>
<dbReference type="PANTHER" id="PTHR34220">
    <property type="entry name" value="SENSOR HISTIDINE KINASE YPDA"/>
    <property type="match status" value="1"/>
</dbReference>
<dbReference type="PANTHER" id="PTHR34220:SF7">
    <property type="entry name" value="SENSOR HISTIDINE KINASE YPDA"/>
    <property type="match status" value="1"/>
</dbReference>